<organism evidence="9 10">
    <name type="scientific">Dictyostelium firmibasis</name>
    <dbReference type="NCBI Taxonomy" id="79012"/>
    <lineage>
        <taxon>Eukaryota</taxon>
        <taxon>Amoebozoa</taxon>
        <taxon>Evosea</taxon>
        <taxon>Eumycetozoa</taxon>
        <taxon>Dictyostelia</taxon>
        <taxon>Dictyosteliales</taxon>
        <taxon>Dictyosteliaceae</taxon>
        <taxon>Dictyostelium</taxon>
    </lineage>
</organism>
<keyword evidence="3 5" id="KW-0808">Transferase</keyword>
<sequence length="414" mass="47861">MADDEKKKQLEESKRLVELFKASSLSSKKPRGHEFWDTQPVPKIDDKIVESGPIENKTLEDVRKEPLTLPPAFEWIELDCNKSDELKEIYTLLYENYVEDDDNMFRFDYSPEFLKWALQPPGFLKEWHIGVRVVESKKLVGFISGIPATIRVEGKPITMVEINFLCVHKKLREKRLAPVLIKEVTRRVNLRNIWQAAYTAGVVLPKPVAICKYWHRSIKQQKLVEVGFSALPPKMSMASMVKLYRINDEMKHPLRPLTKEDVPSFRALLDEYLSKYKIAPEFATDEDVWHWFETRKDVITCYVKVDETTKKVTDAFSFYNLPSTIIGNAKHNTLKAAFSFYNVATTMSLTELVGDALVAAKKMDYDVYNCLDVFENSTFFKDLKFAIGDGDLQYYLYNYSTPTKKSSEIGLVLL</sequence>
<dbReference type="PIRSF" id="PIRSF015892">
    <property type="entry name" value="N-myristl_transf"/>
    <property type="match status" value="1"/>
</dbReference>
<accession>A0AAN7TYD0</accession>
<dbReference type="InterPro" id="IPR000903">
    <property type="entry name" value="NMT"/>
</dbReference>
<dbReference type="PANTHER" id="PTHR11377:SF5">
    <property type="entry name" value="GLYCYLPEPTIDE N-TETRADECANOYLTRANSFERASE"/>
    <property type="match status" value="1"/>
</dbReference>
<proteinExistence type="inferred from homology"/>
<dbReference type="FunFam" id="3.40.630.30:FF:000042">
    <property type="entry name" value="Glycylpeptide N-tetradecanoyltransferase"/>
    <property type="match status" value="1"/>
</dbReference>
<dbReference type="FunFam" id="3.40.630.170:FF:000001">
    <property type="entry name" value="Glycylpeptide N-tetradecanoyltransferase"/>
    <property type="match status" value="1"/>
</dbReference>
<dbReference type="PROSITE" id="PS00975">
    <property type="entry name" value="NMT_1"/>
    <property type="match status" value="1"/>
</dbReference>
<evidence type="ECO:0000313" key="9">
    <source>
        <dbReference type="EMBL" id="KAK5577495.1"/>
    </source>
</evidence>
<gene>
    <name evidence="9" type="ORF">RB653_002436</name>
</gene>
<name>A0AAN7TYD0_9MYCE</name>
<comment type="catalytic activity">
    <reaction evidence="5">
        <text>N-terminal glycyl-[protein] + tetradecanoyl-CoA = N-tetradecanoylglycyl-[protein] + CoA + H(+)</text>
        <dbReference type="Rhea" id="RHEA:15521"/>
        <dbReference type="Rhea" id="RHEA-COMP:12666"/>
        <dbReference type="Rhea" id="RHEA-COMP:12667"/>
        <dbReference type="ChEBI" id="CHEBI:15378"/>
        <dbReference type="ChEBI" id="CHEBI:57287"/>
        <dbReference type="ChEBI" id="CHEBI:57385"/>
        <dbReference type="ChEBI" id="CHEBI:64723"/>
        <dbReference type="ChEBI" id="CHEBI:133050"/>
        <dbReference type="EC" id="2.3.1.97"/>
    </reaction>
</comment>
<evidence type="ECO:0000256" key="6">
    <source>
        <dbReference type="RuleBase" id="RU004178"/>
    </source>
</evidence>
<evidence type="ECO:0000256" key="4">
    <source>
        <dbReference type="ARBA" id="ARBA00023315"/>
    </source>
</evidence>
<dbReference type="GO" id="GO:0004379">
    <property type="term" value="F:glycylpeptide N-tetradecanoyltransferase activity"/>
    <property type="evidence" value="ECO:0007669"/>
    <property type="project" value="UniProtKB-EC"/>
</dbReference>
<dbReference type="Pfam" id="PF01233">
    <property type="entry name" value="NMT"/>
    <property type="match status" value="1"/>
</dbReference>
<dbReference type="InterPro" id="IPR022678">
    <property type="entry name" value="NMT_CS"/>
</dbReference>
<evidence type="ECO:0000256" key="3">
    <source>
        <dbReference type="ARBA" id="ARBA00022679"/>
    </source>
</evidence>
<comment type="caution">
    <text evidence="9">The sequence shown here is derived from an EMBL/GenBank/DDBJ whole genome shotgun (WGS) entry which is preliminary data.</text>
</comment>
<keyword evidence="10" id="KW-1185">Reference proteome</keyword>
<evidence type="ECO:0000259" key="8">
    <source>
        <dbReference type="Pfam" id="PF02799"/>
    </source>
</evidence>
<evidence type="ECO:0000256" key="5">
    <source>
        <dbReference type="RuleBase" id="RU000586"/>
    </source>
</evidence>
<feature type="domain" description="Glycylpeptide N-tetradecanoyltransferase N-terminal" evidence="7">
    <location>
        <begin position="54"/>
        <end position="211"/>
    </location>
</feature>
<dbReference type="Proteomes" id="UP001344447">
    <property type="component" value="Unassembled WGS sequence"/>
</dbReference>
<comment type="function">
    <text evidence="5">Adds a myristoyl group to the N-terminal glycine residue of certain cellular proteins.</text>
</comment>
<evidence type="ECO:0000313" key="10">
    <source>
        <dbReference type="Proteomes" id="UP001344447"/>
    </source>
</evidence>
<dbReference type="GO" id="GO:0005737">
    <property type="term" value="C:cytoplasm"/>
    <property type="evidence" value="ECO:0007669"/>
    <property type="project" value="TreeGrafter"/>
</dbReference>
<dbReference type="Gene3D" id="3.40.630.170">
    <property type="match status" value="1"/>
</dbReference>
<dbReference type="SUPFAM" id="SSF55729">
    <property type="entry name" value="Acyl-CoA N-acyltransferases (Nat)"/>
    <property type="match status" value="2"/>
</dbReference>
<reference evidence="9 10" key="1">
    <citation type="submission" date="2023-11" db="EMBL/GenBank/DDBJ databases">
        <title>Dfirmibasis_genome.</title>
        <authorList>
            <person name="Edelbroek B."/>
            <person name="Kjellin J."/>
            <person name="Jerlstrom-Hultqvist J."/>
            <person name="Soderbom F."/>
        </authorList>
    </citation>
    <scope>NUCLEOTIDE SEQUENCE [LARGE SCALE GENOMIC DNA]</scope>
    <source>
        <strain evidence="9 10">TNS-C-14</strain>
    </source>
</reference>
<protein>
    <recommendedName>
        <fullName evidence="2 5">Glycylpeptide N-tetradecanoyltransferase</fullName>
        <ecNumber evidence="2 5">2.3.1.97</ecNumber>
    </recommendedName>
</protein>
<dbReference type="EMBL" id="JAVFKY010000004">
    <property type="protein sequence ID" value="KAK5577495.1"/>
    <property type="molecule type" value="Genomic_DNA"/>
</dbReference>
<dbReference type="InterPro" id="IPR022676">
    <property type="entry name" value="NMT_N"/>
</dbReference>
<keyword evidence="4 5" id="KW-0012">Acyltransferase</keyword>
<dbReference type="InterPro" id="IPR022677">
    <property type="entry name" value="NMT_C"/>
</dbReference>
<evidence type="ECO:0000256" key="1">
    <source>
        <dbReference type="ARBA" id="ARBA00009469"/>
    </source>
</evidence>
<feature type="domain" description="Glycylpeptide N-tetradecanoyltransferase C-terminal" evidence="8">
    <location>
        <begin position="225"/>
        <end position="403"/>
    </location>
</feature>
<evidence type="ECO:0000256" key="2">
    <source>
        <dbReference type="ARBA" id="ARBA00012923"/>
    </source>
</evidence>
<dbReference type="EC" id="2.3.1.97" evidence="2 5"/>
<dbReference type="AlphaFoldDB" id="A0AAN7TYD0"/>
<evidence type="ECO:0000259" key="7">
    <source>
        <dbReference type="Pfam" id="PF01233"/>
    </source>
</evidence>
<dbReference type="Pfam" id="PF02799">
    <property type="entry name" value="NMT_C"/>
    <property type="match status" value="1"/>
</dbReference>
<dbReference type="PANTHER" id="PTHR11377">
    <property type="entry name" value="N-MYRISTOYL TRANSFERASE"/>
    <property type="match status" value="1"/>
</dbReference>
<comment type="similarity">
    <text evidence="1 6">Belongs to the NMT family.</text>
</comment>
<dbReference type="InterPro" id="IPR016181">
    <property type="entry name" value="Acyl_CoA_acyltransferase"/>
</dbReference>